<dbReference type="Pfam" id="PF00069">
    <property type="entry name" value="Pkinase"/>
    <property type="match status" value="2"/>
</dbReference>
<reference evidence="14 15" key="1">
    <citation type="submission" date="2018-11" db="EMBL/GenBank/DDBJ databases">
        <authorList>
            <consortium name="Pathogen Informatics"/>
        </authorList>
    </citation>
    <scope>NUCLEOTIDE SEQUENCE [LARGE SCALE GENOMIC DNA]</scope>
    <source>
        <strain>Denwood</strain>
        <strain evidence="15">Zambia</strain>
    </source>
</reference>
<dbReference type="InterPro" id="IPR044092">
    <property type="entry name" value="STKc_PRP4"/>
</dbReference>
<evidence type="ECO:0000256" key="6">
    <source>
        <dbReference type="ARBA" id="ARBA00022840"/>
    </source>
</evidence>
<feature type="region of interest" description="Disordered" evidence="13">
    <location>
        <begin position="1"/>
        <end position="47"/>
    </location>
</feature>
<evidence type="ECO:0000256" key="12">
    <source>
        <dbReference type="ARBA" id="ARBA00048977"/>
    </source>
</evidence>
<keyword evidence="3" id="KW-0808">Transferase</keyword>
<dbReference type="CDD" id="cd14135">
    <property type="entry name" value="STKc_PRP4"/>
    <property type="match status" value="1"/>
</dbReference>
<evidence type="ECO:0000256" key="9">
    <source>
        <dbReference type="ARBA" id="ARBA00031858"/>
    </source>
</evidence>
<accession>A0A183NZA3</accession>
<feature type="compositionally biased region" description="Low complexity" evidence="13">
    <location>
        <begin position="25"/>
        <end position="36"/>
    </location>
</feature>
<feature type="region of interest" description="Disordered" evidence="13">
    <location>
        <begin position="157"/>
        <end position="176"/>
    </location>
</feature>
<evidence type="ECO:0000256" key="1">
    <source>
        <dbReference type="ARBA" id="ARBA00012513"/>
    </source>
</evidence>
<evidence type="ECO:0000256" key="4">
    <source>
        <dbReference type="ARBA" id="ARBA00022741"/>
    </source>
</evidence>
<name>A0A183NZA3_9TREM</name>
<keyword evidence="4" id="KW-0547">Nucleotide-binding</keyword>
<dbReference type="AlphaFoldDB" id="A0A183NZA3"/>
<dbReference type="InterPro" id="IPR050494">
    <property type="entry name" value="Ser_Thr_dual-spec_kinase"/>
</dbReference>
<dbReference type="PANTHER" id="PTHR24058">
    <property type="entry name" value="DUAL SPECIFICITY PROTEIN KINASE"/>
    <property type="match status" value="1"/>
</dbReference>
<dbReference type="PANTHER" id="PTHR24058:SF103">
    <property type="entry name" value="SERINE_THREONINE-PROTEIN KINASE PRP4 HOMOLOG"/>
    <property type="match status" value="1"/>
</dbReference>
<feature type="compositionally biased region" description="Low complexity" evidence="13">
    <location>
        <begin position="157"/>
        <end position="168"/>
    </location>
</feature>
<gene>
    <name evidence="14" type="ORF">SMTD_LOCUS7439</name>
</gene>
<keyword evidence="5" id="KW-0418">Kinase</keyword>
<organism evidence="14 15">
    <name type="scientific">Schistosoma mattheei</name>
    <dbReference type="NCBI Taxonomy" id="31246"/>
    <lineage>
        <taxon>Eukaryota</taxon>
        <taxon>Metazoa</taxon>
        <taxon>Spiralia</taxon>
        <taxon>Lophotrochozoa</taxon>
        <taxon>Platyhelminthes</taxon>
        <taxon>Trematoda</taxon>
        <taxon>Digenea</taxon>
        <taxon>Strigeidida</taxon>
        <taxon>Schistosomatoidea</taxon>
        <taxon>Schistosomatidae</taxon>
        <taxon>Schistosoma</taxon>
    </lineage>
</organism>
<evidence type="ECO:0000256" key="5">
    <source>
        <dbReference type="ARBA" id="ARBA00022777"/>
    </source>
</evidence>
<dbReference type="GO" id="GO:0045292">
    <property type="term" value="P:mRNA cis splicing, via spliceosome"/>
    <property type="evidence" value="ECO:0007669"/>
    <property type="project" value="InterPro"/>
</dbReference>
<comment type="catalytic activity">
    <reaction evidence="12">
        <text>L-seryl-[protein] + ATP = O-phospho-L-seryl-[protein] + ADP + H(+)</text>
        <dbReference type="Rhea" id="RHEA:17989"/>
        <dbReference type="Rhea" id="RHEA-COMP:9863"/>
        <dbReference type="Rhea" id="RHEA-COMP:11604"/>
        <dbReference type="ChEBI" id="CHEBI:15378"/>
        <dbReference type="ChEBI" id="CHEBI:29999"/>
        <dbReference type="ChEBI" id="CHEBI:30616"/>
        <dbReference type="ChEBI" id="CHEBI:83421"/>
        <dbReference type="ChEBI" id="CHEBI:456216"/>
        <dbReference type="EC" id="2.7.11.1"/>
    </reaction>
    <physiologicalReaction direction="left-to-right" evidence="12">
        <dbReference type="Rhea" id="RHEA:17990"/>
    </physiologicalReaction>
</comment>
<dbReference type="GO" id="GO:0005524">
    <property type="term" value="F:ATP binding"/>
    <property type="evidence" value="ECO:0007669"/>
    <property type="project" value="UniProtKB-KW"/>
</dbReference>
<dbReference type="PROSITE" id="PS50011">
    <property type="entry name" value="PROTEIN_KINASE_DOM"/>
    <property type="match status" value="1"/>
</dbReference>
<evidence type="ECO:0000256" key="2">
    <source>
        <dbReference type="ARBA" id="ARBA00022527"/>
    </source>
</evidence>
<dbReference type="InterPro" id="IPR008271">
    <property type="entry name" value="Ser/Thr_kinase_AS"/>
</dbReference>
<evidence type="ECO:0000313" key="15">
    <source>
        <dbReference type="Proteomes" id="UP000269396"/>
    </source>
</evidence>
<dbReference type="Gene3D" id="3.30.200.20">
    <property type="entry name" value="Phosphorylase Kinase, domain 1"/>
    <property type="match status" value="1"/>
</dbReference>
<keyword evidence="15" id="KW-1185">Reference proteome</keyword>
<keyword evidence="2" id="KW-0723">Serine/threonine-protein kinase</keyword>
<comment type="catalytic activity">
    <reaction evidence="11">
        <text>L-threonyl-[protein] + ATP = O-phospho-L-threonyl-[protein] + ADP + H(+)</text>
        <dbReference type="Rhea" id="RHEA:46608"/>
        <dbReference type="Rhea" id="RHEA-COMP:11060"/>
        <dbReference type="Rhea" id="RHEA-COMP:11605"/>
        <dbReference type="ChEBI" id="CHEBI:15378"/>
        <dbReference type="ChEBI" id="CHEBI:30013"/>
        <dbReference type="ChEBI" id="CHEBI:30616"/>
        <dbReference type="ChEBI" id="CHEBI:61977"/>
        <dbReference type="ChEBI" id="CHEBI:456216"/>
        <dbReference type="EC" id="2.7.11.1"/>
    </reaction>
    <physiologicalReaction direction="left-to-right" evidence="11">
        <dbReference type="Rhea" id="RHEA:46609"/>
    </physiologicalReaction>
</comment>
<evidence type="ECO:0000256" key="7">
    <source>
        <dbReference type="ARBA" id="ARBA00023596"/>
    </source>
</evidence>
<dbReference type="PROSITE" id="PS00108">
    <property type="entry name" value="PROTEIN_KINASE_ST"/>
    <property type="match status" value="1"/>
</dbReference>
<dbReference type="EC" id="2.7.11.1" evidence="1"/>
<evidence type="ECO:0000313" key="14">
    <source>
        <dbReference type="EMBL" id="VDP39413.1"/>
    </source>
</evidence>
<dbReference type="EMBL" id="UZAL01028223">
    <property type="protein sequence ID" value="VDP39413.1"/>
    <property type="molecule type" value="Genomic_DNA"/>
</dbReference>
<dbReference type="STRING" id="31246.A0A183NZA3"/>
<dbReference type="SMART" id="SM00220">
    <property type="entry name" value="S_TKc"/>
    <property type="match status" value="1"/>
</dbReference>
<comment type="similarity">
    <text evidence="7">Belongs to the protein kinase superfamily. CMGC Ser/Thr protein kinase family.</text>
</comment>
<dbReference type="Gene3D" id="1.10.510.10">
    <property type="entry name" value="Transferase(Phosphotransferase) domain 1"/>
    <property type="match status" value="1"/>
</dbReference>
<evidence type="ECO:0000256" key="3">
    <source>
        <dbReference type="ARBA" id="ARBA00022679"/>
    </source>
</evidence>
<evidence type="ECO:0000256" key="10">
    <source>
        <dbReference type="ARBA" id="ARBA00046964"/>
    </source>
</evidence>
<sequence>MLSVKDHRDEKHRKRRSHREESEYHYGSSYYYQESSNHSGHVDKYDDNYYRNRYPKSYDQQEDHIRRRKKDKSLVLVDNEEDEEEIIRRRRIERQKLLEKLEVGNQGEALITKLDSDPNPQVIQADSLTDMVTFDDTEDFDFERFVQAKLECIKMAPTSTSDQPSSPSGRLSGVQAPAAMALQDKRRNDPNISGHNNSKPSTFDMFAEEFEVELHHAPGTMALGAMASENHALSDNWDDAEGYYRVRIGEVLDKRYAVYGYTGHGVFSNVVRARDSARGNLEVAIKIIRNNDVMHKSGLRELEVLKKLNDADPQDRFHCLRLYRHFFHKNHLCMVFELMSLNLREVLKKYGRNIGLHIAAIRSYTQQLLLALKLMRKCGILHADIKPDNILVNENKILLKLSDFGSASTIQDNDITPYLVSRFYRAPEISKFLVISQWKSVATMNLLFNNRGQDMEYCDDTSGAVFLLPLARSPWIVQNHFQSKSWCLKFVLVLGVPYDYNVDLWSCSVTLFELHTGQIMFPGKTNNEMLRLMMEVKGRIPGRVIRRGMFRAQHFDEQCNFLYHEVDKVTQKEKMTVIRNLQPTRDLMTDLIGQSKLSEPIFRKVTQFRDLLEKTLMLDPTRRISLNEALQHPFITERMSAATESANPTQ</sequence>
<dbReference type="InterPro" id="IPR011009">
    <property type="entry name" value="Kinase-like_dom_sf"/>
</dbReference>
<evidence type="ECO:0000256" key="8">
    <source>
        <dbReference type="ARBA" id="ARBA00023637"/>
    </source>
</evidence>
<keyword evidence="6" id="KW-0067">ATP-binding</keyword>
<evidence type="ECO:0000256" key="11">
    <source>
        <dbReference type="ARBA" id="ARBA00048659"/>
    </source>
</evidence>
<dbReference type="InterPro" id="IPR000719">
    <property type="entry name" value="Prot_kinase_dom"/>
</dbReference>
<dbReference type="Proteomes" id="UP000269396">
    <property type="component" value="Unassembled WGS sequence"/>
</dbReference>
<comment type="subunit">
    <text evidence="10">Interacts with CLK1 C-terminus. Associates with the U5 snRNP and NCOR1 deacetylase complexes. Identified in the spliceosome C complex.</text>
</comment>
<dbReference type="FunFam" id="3.30.200.20:FF:000123">
    <property type="entry name" value="serine/threonine-protein kinase PRP4 homolog"/>
    <property type="match status" value="1"/>
</dbReference>
<proteinExistence type="inferred from homology"/>
<evidence type="ECO:0000256" key="13">
    <source>
        <dbReference type="SAM" id="MobiDB-lite"/>
    </source>
</evidence>
<dbReference type="SUPFAM" id="SSF56112">
    <property type="entry name" value="Protein kinase-like (PK-like)"/>
    <property type="match status" value="1"/>
</dbReference>
<dbReference type="GO" id="GO:0004674">
    <property type="term" value="F:protein serine/threonine kinase activity"/>
    <property type="evidence" value="ECO:0007669"/>
    <property type="project" value="UniProtKB-KW"/>
</dbReference>
<protein>
    <recommendedName>
        <fullName evidence="8">Serine/threonine-protein kinase PRP4 homolog</fullName>
        <ecNumber evidence="1">2.7.11.1</ecNumber>
    </recommendedName>
    <alternativeName>
        <fullName evidence="9">PRP4 pre-mRNA-processing factor 4 homolog</fullName>
    </alternativeName>
</protein>